<reference evidence="2" key="1">
    <citation type="submission" date="2017-10" db="EMBL/GenBank/DDBJ databases">
        <title>Rapid genome shrinkage in a self-fertile nematode reveals novel sperm competition proteins.</title>
        <authorList>
            <person name="Yin D."/>
            <person name="Schwarz E.M."/>
            <person name="Thomas C.G."/>
            <person name="Felde R.L."/>
            <person name="Korf I.F."/>
            <person name="Cutter A.D."/>
            <person name="Schartner C.M."/>
            <person name="Ralston E.J."/>
            <person name="Meyer B.J."/>
            <person name="Haag E.S."/>
        </authorList>
    </citation>
    <scope>NUCLEOTIDE SEQUENCE [LARGE SCALE GENOMIC DNA]</scope>
    <source>
        <strain evidence="2">JU1422</strain>
    </source>
</reference>
<organism evidence="1 2">
    <name type="scientific">Caenorhabditis nigoni</name>
    <dbReference type="NCBI Taxonomy" id="1611254"/>
    <lineage>
        <taxon>Eukaryota</taxon>
        <taxon>Metazoa</taxon>
        <taxon>Ecdysozoa</taxon>
        <taxon>Nematoda</taxon>
        <taxon>Chromadorea</taxon>
        <taxon>Rhabditida</taxon>
        <taxon>Rhabditina</taxon>
        <taxon>Rhabditomorpha</taxon>
        <taxon>Rhabditoidea</taxon>
        <taxon>Rhabditidae</taxon>
        <taxon>Peloderinae</taxon>
        <taxon>Caenorhabditis</taxon>
    </lineage>
</organism>
<comment type="caution">
    <text evidence="1">The sequence shown here is derived from an EMBL/GenBank/DDBJ whole genome shotgun (WGS) entry which is preliminary data.</text>
</comment>
<proteinExistence type="predicted"/>
<dbReference type="AlphaFoldDB" id="A0A2G5UP52"/>
<evidence type="ECO:0000313" key="1">
    <source>
        <dbReference type="EMBL" id="PIC41289.1"/>
    </source>
</evidence>
<sequence length="83" mass="9774">MDFENSGDIAFPVQEIKEEIPEGLFDRLRPFSDMPEIDYFGPKRRKTADLQKMTPEASHAYKKAINRNATRNYQNRKRAIKLE</sequence>
<name>A0A2G5UP52_9PELO</name>
<accession>A0A2G5UP52</accession>
<dbReference type="EMBL" id="PDUG01000003">
    <property type="protein sequence ID" value="PIC41289.1"/>
    <property type="molecule type" value="Genomic_DNA"/>
</dbReference>
<dbReference type="Proteomes" id="UP000230233">
    <property type="component" value="Chromosome III"/>
</dbReference>
<protein>
    <submittedName>
        <fullName evidence="1">Uncharacterized protein</fullName>
    </submittedName>
</protein>
<gene>
    <name evidence="1" type="primary">Cnig_chr_III.g8758</name>
    <name evidence="1" type="ORF">B9Z55_008758</name>
</gene>
<keyword evidence="2" id="KW-1185">Reference proteome</keyword>
<evidence type="ECO:0000313" key="2">
    <source>
        <dbReference type="Proteomes" id="UP000230233"/>
    </source>
</evidence>